<feature type="transmembrane region" description="Helical" evidence="1">
    <location>
        <begin position="30"/>
        <end position="48"/>
    </location>
</feature>
<organism evidence="2 3">
    <name type="scientific">Nitrosotalea devaniterrae</name>
    <dbReference type="NCBI Taxonomy" id="1078905"/>
    <lineage>
        <taxon>Archaea</taxon>
        <taxon>Nitrososphaerota</taxon>
        <taxon>Nitrososphaeria</taxon>
        <taxon>Nitrosotaleales</taxon>
        <taxon>Nitrosotaleaceae</taxon>
        <taxon>Nitrosotalea</taxon>
    </lineage>
</organism>
<dbReference type="EMBL" id="LN890280">
    <property type="protein sequence ID" value="CUR51338.1"/>
    <property type="molecule type" value="Genomic_DNA"/>
</dbReference>
<keyword evidence="1" id="KW-1133">Transmembrane helix</keyword>
<keyword evidence="1" id="KW-0472">Membrane</keyword>
<proteinExistence type="predicted"/>
<keyword evidence="1" id="KW-0812">Transmembrane</keyword>
<evidence type="ECO:0000313" key="2">
    <source>
        <dbReference type="EMBL" id="CUR51338.1"/>
    </source>
</evidence>
<gene>
    <name evidence="2" type="ORF">NDEV_0573</name>
</gene>
<feature type="transmembrane region" description="Helical" evidence="1">
    <location>
        <begin position="7"/>
        <end position="24"/>
    </location>
</feature>
<sequence length="488" mass="56233">MNMSNWFIIIPITVGIFIIILSIITGLSTIMYPISAAGFAIAVIRYYFDKNKEKKKRCDIIEQFIKPAISPIITVIKTNKLGNFSPAQIEDIENSVESGVRDKDDIIPTIVNVASKFTDLLIIDPKYKKSYSLALSYKLVFTRDTNEGQAAREINSKVTKGNKIRCGTDYWPLSREDVEWFLKFSEFEELLLPFEQIYNSIKDLDVVQVQKDRDETYSQIGTFQKYFKENDLRFKRLLALILEKIPTADFFKIISNLQSDIIVISLHGMRDPSDVKGKPAPTGHQYINRVLQEQNLDYGKLNRSVYFAFLSDVMSPNTDPRFFDLQAWGKQIEIRANELRKQDNGQRRRFSFIVLKSSLHELRSFGDKIGDTSRVKISPAMLTHLDTRHANPSILVIISKILRETQSLSLHDFINKNLEYVNGIDNKETAKIISEGLGKQYNKEEWLIEDFKRRDIKKEDLVLLGFSEEQAYKIINEAVSIAEIFIPV</sequence>
<evidence type="ECO:0000313" key="3">
    <source>
        <dbReference type="Proteomes" id="UP000196239"/>
    </source>
</evidence>
<dbReference type="KEGG" id="ndv:NDEV_0573"/>
<dbReference type="AlphaFoldDB" id="A0A128A1X9"/>
<name>A0A128A1X9_9ARCH</name>
<reference evidence="3" key="1">
    <citation type="submission" date="2015-10" db="EMBL/GenBank/DDBJ databases">
        <authorList>
            <person name="Lehtovirta-Morley L.E."/>
            <person name="Vieille C."/>
        </authorList>
    </citation>
    <scope>NUCLEOTIDE SEQUENCE [LARGE SCALE GENOMIC DNA]</scope>
</reference>
<protein>
    <submittedName>
        <fullName evidence="2">Uncharacterized protein</fullName>
    </submittedName>
</protein>
<evidence type="ECO:0000256" key="1">
    <source>
        <dbReference type="SAM" id="Phobius"/>
    </source>
</evidence>
<dbReference type="Proteomes" id="UP000196239">
    <property type="component" value="Chromosome 1"/>
</dbReference>
<accession>A0A128A1X9</accession>
<keyword evidence="3" id="KW-1185">Reference proteome</keyword>